<name>A0A4R7FFF2_9MICO</name>
<protein>
    <submittedName>
        <fullName evidence="3">AAA domain-containing protein</fullName>
    </submittedName>
</protein>
<dbReference type="EMBL" id="SOAM01000003">
    <property type="protein sequence ID" value="TDS76109.1"/>
    <property type="molecule type" value="Genomic_DNA"/>
</dbReference>
<dbReference type="OrthoDB" id="9815944at2"/>
<dbReference type="GO" id="GO:0005524">
    <property type="term" value="F:ATP binding"/>
    <property type="evidence" value="ECO:0007669"/>
    <property type="project" value="InterPro"/>
</dbReference>
<dbReference type="Pfam" id="PF13476">
    <property type="entry name" value="AAA_23"/>
    <property type="match status" value="1"/>
</dbReference>
<dbReference type="AlphaFoldDB" id="A0A4R7FFF2"/>
<accession>A0A4R7FFF2</accession>
<evidence type="ECO:0000259" key="1">
    <source>
        <dbReference type="Pfam" id="PF13304"/>
    </source>
</evidence>
<dbReference type="InterPro" id="IPR038729">
    <property type="entry name" value="Rad50/SbcC_AAA"/>
</dbReference>
<organism evidence="3 4">
    <name type="scientific">Amnibacterium kyonggiense</name>
    <dbReference type="NCBI Taxonomy" id="595671"/>
    <lineage>
        <taxon>Bacteria</taxon>
        <taxon>Bacillati</taxon>
        <taxon>Actinomycetota</taxon>
        <taxon>Actinomycetes</taxon>
        <taxon>Micrococcales</taxon>
        <taxon>Microbacteriaceae</taxon>
        <taxon>Amnibacterium</taxon>
    </lineage>
</organism>
<gene>
    <name evidence="3" type="ORF">CLV52_3225</name>
</gene>
<dbReference type="PANTHER" id="PTHR43581">
    <property type="entry name" value="ATP/GTP PHOSPHATASE"/>
    <property type="match status" value="1"/>
</dbReference>
<dbReference type="InterPro" id="IPR027417">
    <property type="entry name" value="P-loop_NTPase"/>
</dbReference>
<sequence length="474" mass="52795">MYVRRLVCKNVRGFEEIDLDLCPMYEAPNRSDRRKELAALSAVDGLLAPDEPTPADNPFPGWTVITGDNGSGKSTVLKSIALALLGPEKARSLIQSYDGWVTVGQKRGEISLEIRPDASIDKTRAGGHPYKDTFWAEIDVHMDEDQPGGAPWIVSPSDHFKHKKLGAQTGPWQLATAGWLGIGYGPFRRLYGSSPTAAGLEADPIKARFATLFMEDATLREAEKWLQDLDYVSARASTQDQQRRAGAQLAVVQEILSADFLRNGMTFDRVDASGVWLKDADRRHLRLSDMSEGYRAALAMLIDIVRHLFLCYDDAIDRVHRDEQGRVSLKAPAVVIIDEIDAHLHPAWQREIGPWLTSHFPLIQFIVTTHSPLVCQAATGGRIYVLPSPGSSDEPRRVTAAEYEHLLAADTDEVLASPAFQVRQPRPPRVIRAMKRHAELQQLALFEVEVPAEARAADELEQLELFFEGRLTEH</sequence>
<dbReference type="Gene3D" id="3.40.50.300">
    <property type="entry name" value="P-loop containing nucleotide triphosphate hydrolases"/>
    <property type="match status" value="2"/>
</dbReference>
<feature type="domain" description="Rad50/SbcC-type AAA" evidence="2">
    <location>
        <begin position="6"/>
        <end position="90"/>
    </location>
</feature>
<dbReference type="InterPro" id="IPR003959">
    <property type="entry name" value="ATPase_AAA_core"/>
</dbReference>
<dbReference type="SUPFAM" id="SSF52540">
    <property type="entry name" value="P-loop containing nucleoside triphosphate hydrolases"/>
    <property type="match status" value="1"/>
</dbReference>
<reference evidence="3 4" key="1">
    <citation type="submission" date="2019-03" db="EMBL/GenBank/DDBJ databases">
        <title>Genomic Encyclopedia of Archaeal and Bacterial Type Strains, Phase II (KMG-II): from individual species to whole genera.</title>
        <authorList>
            <person name="Goeker M."/>
        </authorList>
    </citation>
    <scope>NUCLEOTIDE SEQUENCE [LARGE SCALE GENOMIC DNA]</scope>
    <source>
        <strain evidence="3 4">DSM 24782</strain>
    </source>
</reference>
<evidence type="ECO:0000259" key="2">
    <source>
        <dbReference type="Pfam" id="PF13476"/>
    </source>
</evidence>
<dbReference type="PANTHER" id="PTHR43581:SF2">
    <property type="entry name" value="EXCINUCLEASE ATPASE SUBUNIT"/>
    <property type="match status" value="1"/>
</dbReference>
<proteinExistence type="predicted"/>
<keyword evidence="4" id="KW-1185">Reference proteome</keyword>
<evidence type="ECO:0000313" key="4">
    <source>
        <dbReference type="Proteomes" id="UP000295344"/>
    </source>
</evidence>
<dbReference type="Pfam" id="PF13304">
    <property type="entry name" value="AAA_21"/>
    <property type="match status" value="1"/>
</dbReference>
<evidence type="ECO:0000313" key="3">
    <source>
        <dbReference type="EMBL" id="TDS76109.1"/>
    </source>
</evidence>
<dbReference type="GO" id="GO:0006302">
    <property type="term" value="P:double-strand break repair"/>
    <property type="evidence" value="ECO:0007669"/>
    <property type="project" value="InterPro"/>
</dbReference>
<feature type="domain" description="ATPase AAA-type core" evidence="1">
    <location>
        <begin position="251"/>
        <end position="374"/>
    </location>
</feature>
<comment type="caution">
    <text evidence="3">The sequence shown here is derived from an EMBL/GenBank/DDBJ whole genome shotgun (WGS) entry which is preliminary data.</text>
</comment>
<dbReference type="Proteomes" id="UP000295344">
    <property type="component" value="Unassembled WGS sequence"/>
</dbReference>
<dbReference type="InterPro" id="IPR051396">
    <property type="entry name" value="Bact_Antivir_Def_Nuclease"/>
</dbReference>
<dbReference type="GO" id="GO:0016887">
    <property type="term" value="F:ATP hydrolysis activity"/>
    <property type="evidence" value="ECO:0007669"/>
    <property type="project" value="InterPro"/>
</dbReference>
<dbReference type="RefSeq" id="WP_133767316.1">
    <property type="nucleotide sequence ID" value="NZ_BAAARP010000001.1"/>
</dbReference>